<organism evidence="1">
    <name type="scientific">marine metagenome</name>
    <dbReference type="NCBI Taxonomy" id="408172"/>
    <lineage>
        <taxon>unclassified sequences</taxon>
        <taxon>metagenomes</taxon>
        <taxon>ecological metagenomes</taxon>
    </lineage>
</organism>
<dbReference type="EMBL" id="UINC01067882">
    <property type="protein sequence ID" value="SVB99992.1"/>
    <property type="molecule type" value="Genomic_DNA"/>
</dbReference>
<feature type="non-terminal residue" evidence="1">
    <location>
        <position position="35"/>
    </location>
</feature>
<gene>
    <name evidence="1" type="ORF">METZ01_LOCUS252846</name>
</gene>
<accession>A0A382IL42</accession>
<evidence type="ECO:0000313" key="1">
    <source>
        <dbReference type="EMBL" id="SVB99992.1"/>
    </source>
</evidence>
<reference evidence="1" key="1">
    <citation type="submission" date="2018-05" db="EMBL/GenBank/DDBJ databases">
        <authorList>
            <person name="Lanie J.A."/>
            <person name="Ng W.-L."/>
            <person name="Kazmierczak K.M."/>
            <person name="Andrzejewski T.M."/>
            <person name="Davidsen T.M."/>
            <person name="Wayne K.J."/>
            <person name="Tettelin H."/>
            <person name="Glass J.I."/>
            <person name="Rusch D."/>
            <person name="Podicherti R."/>
            <person name="Tsui H.-C.T."/>
            <person name="Winkler M.E."/>
        </authorList>
    </citation>
    <scope>NUCLEOTIDE SEQUENCE</scope>
</reference>
<proteinExistence type="predicted"/>
<sequence>MIPLNDYLKQQKMGDPNVAFYTSARCSAINLNMAD</sequence>
<protein>
    <submittedName>
        <fullName evidence="1">Uncharacterized protein</fullName>
    </submittedName>
</protein>
<name>A0A382IL42_9ZZZZ</name>
<dbReference type="AlphaFoldDB" id="A0A382IL42"/>